<evidence type="ECO:0000313" key="2">
    <source>
        <dbReference type="EMBL" id="GBN31175.1"/>
    </source>
</evidence>
<protein>
    <submittedName>
        <fullName evidence="2">Uncharacterized protein</fullName>
    </submittedName>
</protein>
<reference evidence="2 3" key="1">
    <citation type="journal article" date="2019" name="Sci. Rep.">
        <title>Orb-weaving spider Araneus ventricosus genome elucidates the spidroin gene catalogue.</title>
        <authorList>
            <person name="Kono N."/>
            <person name="Nakamura H."/>
            <person name="Ohtoshi R."/>
            <person name="Moran D.A.P."/>
            <person name="Shinohara A."/>
            <person name="Yoshida Y."/>
            <person name="Fujiwara M."/>
            <person name="Mori M."/>
            <person name="Tomita M."/>
            <person name="Arakawa K."/>
        </authorList>
    </citation>
    <scope>NUCLEOTIDE SEQUENCE [LARGE SCALE GENOMIC DNA]</scope>
</reference>
<evidence type="ECO:0000313" key="3">
    <source>
        <dbReference type="Proteomes" id="UP000499080"/>
    </source>
</evidence>
<name>A0A4Y2MVS8_ARAVE</name>
<sequence>MHKVHYISESGSPALNRAPGPETERQSNPLLECQNSLLRDFIRLPLGNPLKGSAPLHQNPSWGPIFLRFGRHRARLGPPREKALPPPRPQTLITLQSREWLAV</sequence>
<gene>
    <name evidence="2" type="ORF">AVEN_264000_1</name>
</gene>
<keyword evidence="3" id="KW-1185">Reference proteome</keyword>
<comment type="caution">
    <text evidence="2">The sequence shown here is derived from an EMBL/GenBank/DDBJ whole genome shotgun (WGS) entry which is preliminary data.</text>
</comment>
<dbReference type="Proteomes" id="UP000499080">
    <property type="component" value="Unassembled WGS sequence"/>
</dbReference>
<organism evidence="2 3">
    <name type="scientific">Araneus ventricosus</name>
    <name type="common">Orbweaver spider</name>
    <name type="synonym">Epeira ventricosa</name>
    <dbReference type="NCBI Taxonomy" id="182803"/>
    <lineage>
        <taxon>Eukaryota</taxon>
        <taxon>Metazoa</taxon>
        <taxon>Ecdysozoa</taxon>
        <taxon>Arthropoda</taxon>
        <taxon>Chelicerata</taxon>
        <taxon>Arachnida</taxon>
        <taxon>Araneae</taxon>
        <taxon>Araneomorphae</taxon>
        <taxon>Entelegynae</taxon>
        <taxon>Araneoidea</taxon>
        <taxon>Araneidae</taxon>
        <taxon>Araneus</taxon>
    </lineage>
</organism>
<feature type="region of interest" description="Disordered" evidence="1">
    <location>
        <begin position="1"/>
        <end position="28"/>
    </location>
</feature>
<evidence type="ECO:0000256" key="1">
    <source>
        <dbReference type="SAM" id="MobiDB-lite"/>
    </source>
</evidence>
<proteinExistence type="predicted"/>
<dbReference type="EMBL" id="BGPR01008047">
    <property type="protein sequence ID" value="GBN31175.1"/>
    <property type="molecule type" value="Genomic_DNA"/>
</dbReference>
<accession>A0A4Y2MVS8</accession>
<dbReference type="AlphaFoldDB" id="A0A4Y2MVS8"/>